<feature type="compositionally biased region" description="Polar residues" evidence="1">
    <location>
        <begin position="1235"/>
        <end position="1244"/>
    </location>
</feature>
<dbReference type="AlphaFoldDB" id="A0A9U8E0K6"/>
<feature type="compositionally biased region" description="Polar residues" evidence="1">
    <location>
        <begin position="733"/>
        <end position="750"/>
    </location>
</feature>
<dbReference type="Proteomes" id="UP001165740">
    <property type="component" value="Chromosome 2"/>
</dbReference>
<feature type="compositionally biased region" description="Basic and acidic residues" evidence="1">
    <location>
        <begin position="988"/>
        <end position="1001"/>
    </location>
</feature>
<feature type="compositionally biased region" description="Basic and acidic residues" evidence="1">
    <location>
        <begin position="900"/>
        <end position="910"/>
    </location>
</feature>
<feature type="compositionally biased region" description="Polar residues" evidence="1">
    <location>
        <begin position="468"/>
        <end position="477"/>
    </location>
</feature>
<feature type="compositionally biased region" description="Basic residues" evidence="1">
    <location>
        <begin position="663"/>
        <end position="714"/>
    </location>
</feature>
<feature type="compositionally biased region" description="Basic residues" evidence="1">
    <location>
        <begin position="643"/>
        <end position="655"/>
    </location>
</feature>
<dbReference type="KEGG" id="bgt:106056261"/>
<keyword evidence="2" id="KW-1185">Reference proteome</keyword>
<evidence type="ECO:0000313" key="2">
    <source>
        <dbReference type="Proteomes" id="UP001165740"/>
    </source>
</evidence>
<evidence type="ECO:0000256" key="1">
    <source>
        <dbReference type="SAM" id="MobiDB-lite"/>
    </source>
</evidence>
<feature type="compositionally biased region" description="Low complexity" evidence="1">
    <location>
        <begin position="614"/>
        <end position="623"/>
    </location>
</feature>
<feature type="compositionally biased region" description="Polar residues" evidence="1">
    <location>
        <begin position="375"/>
        <end position="385"/>
    </location>
</feature>
<feature type="compositionally biased region" description="Low complexity" evidence="1">
    <location>
        <begin position="531"/>
        <end position="545"/>
    </location>
</feature>
<dbReference type="GeneID" id="106056261"/>
<feature type="region of interest" description="Disordered" evidence="1">
    <location>
        <begin position="940"/>
        <end position="1066"/>
    </location>
</feature>
<feature type="region of interest" description="Disordered" evidence="1">
    <location>
        <begin position="1123"/>
        <end position="1247"/>
    </location>
</feature>
<feature type="region of interest" description="Disordered" evidence="1">
    <location>
        <begin position="226"/>
        <end position="265"/>
    </location>
</feature>
<feature type="compositionally biased region" description="Polar residues" evidence="1">
    <location>
        <begin position="491"/>
        <end position="510"/>
    </location>
</feature>
<reference evidence="3" key="1">
    <citation type="submission" date="2025-08" db="UniProtKB">
        <authorList>
            <consortium name="RefSeq"/>
        </authorList>
    </citation>
    <scope>IDENTIFICATION</scope>
</reference>
<accession>A0A9U8E0K6</accession>
<feature type="compositionally biased region" description="Low complexity" evidence="1">
    <location>
        <begin position="806"/>
        <end position="817"/>
    </location>
</feature>
<protein>
    <submittedName>
        <fullName evidence="3">Serine/arginine repetitive matrix protein 1-like isoform X1</fullName>
    </submittedName>
</protein>
<feature type="compositionally biased region" description="Acidic residues" evidence="1">
    <location>
        <begin position="254"/>
        <end position="263"/>
    </location>
</feature>
<feature type="compositionally biased region" description="Basic residues" evidence="1">
    <location>
        <begin position="970"/>
        <end position="979"/>
    </location>
</feature>
<feature type="compositionally biased region" description="Low complexity" evidence="1">
    <location>
        <begin position="631"/>
        <end position="642"/>
    </location>
</feature>
<dbReference type="OMA" id="NTIRDPS"/>
<feature type="compositionally biased region" description="Polar residues" evidence="1">
    <location>
        <begin position="548"/>
        <end position="574"/>
    </location>
</feature>
<feature type="compositionally biased region" description="Polar residues" evidence="1">
    <location>
        <begin position="1035"/>
        <end position="1053"/>
    </location>
</feature>
<dbReference type="RefSeq" id="XP_013068358.2">
    <property type="nucleotide sequence ID" value="XM_013212904.2"/>
</dbReference>
<feature type="region of interest" description="Disordered" evidence="1">
    <location>
        <begin position="297"/>
        <end position="316"/>
    </location>
</feature>
<feature type="compositionally biased region" description="Basic residues" evidence="1">
    <location>
        <begin position="1209"/>
        <end position="1227"/>
    </location>
</feature>
<feature type="region of interest" description="Disordered" evidence="1">
    <location>
        <begin position="116"/>
        <end position="146"/>
    </location>
</feature>
<feature type="compositionally biased region" description="Basic and acidic residues" evidence="1">
    <location>
        <begin position="863"/>
        <end position="878"/>
    </location>
</feature>
<dbReference type="OrthoDB" id="6162968at2759"/>
<feature type="compositionally biased region" description="Polar residues" evidence="1">
    <location>
        <begin position="879"/>
        <end position="888"/>
    </location>
</feature>
<feature type="compositionally biased region" description="Basic and acidic residues" evidence="1">
    <location>
        <begin position="128"/>
        <end position="146"/>
    </location>
</feature>
<organism evidence="2 3">
    <name type="scientific">Biomphalaria glabrata</name>
    <name type="common">Bloodfluke planorb</name>
    <name type="synonym">Freshwater snail</name>
    <dbReference type="NCBI Taxonomy" id="6526"/>
    <lineage>
        <taxon>Eukaryota</taxon>
        <taxon>Metazoa</taxon>
        <taxon>Spiralia</taxon>
        <taxon>Lophotrochozoa</taxon>
        <taxon>Mollusca</taxon>
        <taxon>Gastropoda</taxon>
        <taxon>Heterobranchia</taxon>
        <taxon>Euthyneura</taxon>
        <taxon>Panpulmonata</taxon>
        <taxon>Hygrophila</taxon>
        <taxon>Lymnaeoidea</taxon>
        <taxon>Planorbidae</taxon>
        <taxon>Biomphalaria</taxon>
    </lineage>
</organism>
<evidence type="ECO:0000313" key="3">
    <source>
        <dbReference type="RefSeq" id="XP_013068358.2"/>
    </source>
</evidence>
<feature type="compositionally biased region" description="Basic residues" evidence="1">
    <location>
        <begin position="1159"/>
        <end position="1171"/>
    </location>
</feature>
<feature type="compositionally biased region" description="Polar residues" evidence="1">
    <location>
        <begin position="818"/>
        <end position="830"/>
    </location>
</feature>
<feature type="compositionally biased region" description="Acidic residues" evidence="1">
    <location>
        <begin position="404"/>
        <end position="415"/>
    </location>
</feature>
<feature type="compositionally biased region" description="Low complexity" evidence="1">
    <location>
        <begin position="390"/>
        <end position="403"/>
    </location>
</feature>
<gene>
    <name evidence="3" type="primary">LOC106056261</name>
</gene>
<feature type="region of interest" description="Disordered" evidence="1">
    <location>
        <begin position="373"/>
        <end position="910"/>
    </location>
</feature>
<sequence>MRNRTEVNAHIYAAVNKYKNKMASDQEDEDLEALRIAALATLKPKPIQQVITSISGVNRSSWNEFHADVVPEHQYIPEPLPEPALTMNMLGQNVHPWNNGIALGSEKPFRSGIPSERRPFHPRAHHRSFGDRGRPIHDRGRYPRRGYVSERGRGLFMSARGRGMGPKGHIEVESAGGNLIVINPKAEENNINVQTGNNLQLSNNVLHQTSKPKLILPQDKYHLTASLNEKGDSSNTNSPTTKGRDKFSRYNDSGSEDEDDDWLETSKDVDTHMMEEERDLETSATNADFEVEVRKLDFSDQEEEEKMKSLSDAPVASDDESIDLDVLASDDHLIGDEFSEDKNVVLLDEDKLSPEIDLDVLVDPPDESLKVADSATLSNSVNQCESVRKSLSSSSSSSSLESSSDSDSENEDGDKVEDAETDIKTISVGLSAPEVGLKISPPLEEDADSLDNLLMDISKQLGEDQPPTLHTTSSPHRSTIKTESPHRISPSPEQSVKSPVQTKPTLSSVDSQHKSSLSQHKSLEHKVAPAITSQSPRQRSISPRTKNLKYTGTHKGTVSPKQRSISPIQRSLSPRQRYISPRQRSVTPKPRSISPRHRSVTPLRKSISPRRRSISPCRSSSLIGRPVSPRRGSNSPRLSSISPRRRSISPRRRSISPRQRSFSPRRRAISPRRRSFSPRRRSFSPRRRSISPRRRSISPRRRSISPRRRSKTPKQRSFSPGRRSLSPRRRSITPKQRSISTKVRSFSPGNRSISPRRRSSSPKYCYSSKNRSHSPRGRALSPRQRSISPHPIWSKKRDDSPRKIAPPQRQHSPSPSHVASQKSITPSKKSLSPRRYTGSDREESRRSQRPKVYHGSGHNADYNGHRRDRYLLDRDRGTSNHISRSNIDSPGRQGDMSNLKPRDKKLEDIPAIDLEKLPPEERSRIEARMKKFCTNEVKIDPAKKVSLKSIKERPKKRKQSGDEDTEVKKPKNMNKKKPKSTFDLIIGEGKKGRSSDGKDLKTLAVLEDESDDSDTARSWRQEGNPTKRPARHSPFQMSSDLRTQKSGRGSQNLHSKHRAADIQRNDTIKGRYADRLDVSRISSSGKALFDEVEAKKKVSKVVSSTKSLVIQKPLRIEVQVIPKERTKKSKPDFTEVYNVPAKRLHNSDVKELSASSEKKVKKKKKDKKKSIVKNEPDPLPTSEETSDTVSAMLCQAQAPRPSVLDRLGKKVPLKVHKEKKKKKKKKKVLSDDADYSSSEQNVKTSELDAKIQKIKAKNEAIARRQREIELDKEKYG</sequence>
<feature type="compositionally biased region" description="Basic and acidic residues" evidence="1">
    <location>
        <begin position="837"/>
        <end position="846"/>
    </location>
</feature>
<name>A0A9U8E0K6_BIOGL</name>
<proteinExistence type="predicted"/>